<dbReference type="InterPro" id="IPR011050">
    <property type="entry name" value="Pectin_lyase_fold/virulence"/>
</dbReference>
<evidence type="ECO:0000256" key="3">
    <source>
        <dbReference type="ARBA" id="ARBA00004613"/>
    </source>
</evidence>
<keyword evidence="5" id="KW-0732">Signal</keyword>
<evidence type="ECO:0000313" key="8">
    <source>
        <dbReference type="EMBL" id="MFC1800368.1"/>
    </source>
</evidence>
<proteinExistence type="predicted"/>
<dbReference type="Gene3D" id="2.160.20.10">
    <property type="entry name" value="Single-stranded right-handed beta-helix, Pectin lyase-like"/>
    <property type="match status" value="1"/>
</dbReference>
<dbReference type="EMBL" id="JBHPEI010000134">
    <property type="protein sequence ID" value="MFC1800368.1"/>
    <property type="molecule type" value="Genomic_DNA"/>
</dbReference>
<dbReference type="PANTHER" id="PTHR11319:SF35">
    <property type="entry name" value="OUTER MEMBRANE PROTEIN PMPC-RELATED"/>
    <property type="match status" value="1"/>
</dbReference>
<dbReference type="SUPFAM" id="SSF51126">
    <property type="entry name" value="Pectin lyase-like"/>
    <property type="match status" value="1"/>
</dbReference>
<evidence type="ECO:0000256" key="5">
    <source>
        <dbReference type="ARBA" id="ARBA00022729"/>
    </source>
</evidence>
<comment type="subcellular location">
    <subcellularLocation>
        <location evidence="1">Cell envelope</location>
    </subcellularLocation>
    <subcellularLocation>
        <location evidence="2">Cell outer membrane</location>
    </subcellularLocation>
    <subcellularLocation>
        <location evidence="3">Secreted</location>
    </subcellularLocation>
</comment>
<sequence>MGRMVFVYALVVLVFTSVSLATTWYVKDDGTGDVPTIQAAVDSVAPGDTVMLASGTFTGAGNHNIVVSEDGFLMCSETGNPEDCVIDFEGHLGPSRWGFDFLSSWGPQTYIRGITMRNANRNEPGSAFDAGGAIRCMGSLTIRDCVFESNVAALGGGAIELHEAGDRFVSKNCSFTSNEVSSSPGLGGAILIVGSGYLEVMIDSCTFYGNQAVAGGAIHFPYHEVMADILNCLFIENSALSHGGGIVVESINDAWVENCTFYANHAPTGSAISTWTTSFGYSRTDVRSCIIAYGTGGEGYYQSDWVPDDRSMQCTNIYGNEGGDWVGMLALRRDVDGNFRAKPEFCNIMMEPYDLSLCDLSPCLPGNHPAGYNCGLIGAFGQGCICEPTRTESTTWGGIKSLYR</sequence>
<reference evidence="8 9" key="1">
    <citation type="submission" date="2024-09" db="EMBL/GenBank/DDBJ databases">
        <authorList>
            <person name="D'Angelo T."/>
        </authorList>
    </citation>
    <scope>NUCLEOTIDE SEQUENCE [LARGE SCALE GENOMIC DNA]</scope>
    <source>
        <strain evidence="8">SAG AM-311-F02</strain>
    </source>
</reference>
<evidence type="ECO:0000256" key="6">
    <source>
        <dbReference type="ARBA" id="ARBA00023136"/>
    </source>
</evidence>
<accession>A0ABV6YQQ6</accession>
<dbReference type="PANTHER" id="PTHR11319">
    <property type="entry name" value="G PROTEIN-COUPLED RECEPTOR-RELATED"/>
    <property type="match status" value="1"/>
</dbReference>
<dbReference type="Proteomes" id="UP001594288">
    <property type="component" value="Unassembled WGS sequence"/>
</dbReference>
<dbReference type="InterPro" id="IPR012334">
    <property type="entry name" value="Pectin_lyas_fold"/>
</dbReference>
<keyword evidence="6" id="KW-0472">Membrane</keyword>
<keyword evidence="9" id="KW-1185">Reference proteome</keyword>
<protein>
    <recommendedName>
        <fullName evidence="10">Right handed beta helix domain-containing protein</fullName>
    </recommendedName>
</protein>
<organism evidence="8 9">
    <name type="scientific">Eiseniibacteriota bacterium</name>
    <dbReference type="NCBI Taxonomy" id="2212470"/>
    <lineage>
        <taxon>Bacteria</taxon>
        <taxon>Candidatus Eiseniibacteriota</taxon>
    </lineage>
</organism>
<keyword evidence="4" id="KW-0964">Secreted</keyword>
<dbReference type="Pfam" id="PF02415">
    <property type="entry name" value="Chlam_PMP"/>
    <property type="match status" value="1"/>
</dbReference>
<keyword evidence="7" id="KW-0998">Cell outer membrane</keyword>
<evidence type="ECO:0000256" key="4">
    <source>
        <dbReference type="ARBA" id="ARBA00022525"/>
    </source>
</evidence>
<evidence type="ECO:0000313" key="9">
    <source>
        <dbReference type="Proteomes" id="UP001594288"/>
    </source>
</evidence>
<comment type="caution">
    <text evidence="8">The sequence shown here is derived from an EMBL/GenBank/DDBJ whole genome shotgun (WGS) entry which is preliminary data.</text>
</comment>
<evidence type="ECO:0000256" key="2">
    <source>
        <dbReference type="ARBA" id="ARBA00004442"/>
    </source>
</evidence>
<evidence type="ECO:0000256" key="1">
    <source>
        <dbReference type="ARBA" id="ARBA00004196"/>
    </source>
</evidence>
<evidence type="ECO:0000256" key="7">
    <source>
        <dbReference type="ARBA" id="ARBA00023237"/>
    </source>
</evidence>
<gene>
    <name evidence="8" type="ORF">ACFL2Z_05650</name>
</gene>
<name>A0ABV6YQQ6_UNCEI</name>
<dbReference type="InterPro" id="IPR003368">
    <property type="entry name" value="POMP_repeat"/>
</dbReference>
<evidence type="ECO:0008006" key="10">
    <source>
        <dbReference type="Google" id="ProtNLM"/>
    </source>
</evidence>